<keyword evidence="2" id="KW-1185">Reference proteome</keyword>
<organism evidence="1 2">
    <name type="scientific">Hyalomma asiaticum</name>
    <name type="common">Tick</name>
    <dbReference type="NCBI Taxonomy" id="266040"/>
    <lineage>
        <taxon>Eukaryota</taxon>
        <taxon>Metazoa</taxon>
        <taxon>Ecdysozoa</taxon>
        <taxon>Arthropoda</taxon>
        <taxon>Chelicerata</taxon>
        <taxon>Arachnida</taxon>
        <taxon>Acari</taxon>
        <taxon>Parasitiformes</taxon>
        <taxon>Ixodida</taxon>
        <taxon>Ixodoidea</taxon>
        <taxon>Ixodidae</taxon>
        <taxon>Hyalomminae</taxon>
        <taxon>Hyalomma</taxon>
    </lineage>
</organism>
<gene>
    <name evidence="1" type="ORF">HPB50_022651</name>
</gene>
<dbReference type="EMBL" id="CM023487">
    <property type="protein sequence ID" value="KAH6926882.1"/>
    <property type="molecule type" value="Genomic_DNA"/>
</dbReference>
<sequence length="442" mass="48136">MRRFLHHLLSFSTHPSNGPHEAEREEGEQHASVSEVTTSITAGGPSVHSPSLSTSIMGFAIDLYRQLVLNAAGATASRGPSPGGAKSDATPGNLVFSPFAVAAALSMTLAGARHETARELEAALHTRDDKQIHSRFAEQLTRIASHALKVTFEVHNRMYCDIRYPVIEGYRVFLHDTYGEDAVRAVDFPFRHGDVRTEANDCVARATANTVRDVVGSDGVGPKTELMLVSVAYFCGAWESPFQATFTGPDEFHVDDRTVVRVNMMNQMQPFGIAHSDELQATALEMPHLGGKTCMVIILPDKMDGLPALEKNLTPRNLSDLLHRILVRPNVMLKIPKFVVQLNCRLHEPLKAMGVSELFTARANLSGIFETGSPALADVFHGAFLEVNEEGAESTEPGVEAVVGGGPGLGEIVRFTVNRPFIFLIKPRHGNVLFLMGSVRKP</sequence>
<evidence type="ECO:0000313" key="1">
    <source>
        <dbReference type="EMBL" id="KAH6926882.1"/>
    </source>
</evidence>
<evidence type="ECO:0000313" key="2">
    <source>
        <dbReference type="Proteomes" id="UP000821845"/>
    </source>
</evidence>
<dbReference type="Proteomes" id="UP000821845">
    <property type="component" value="Chromosome 7"/>
</dbReference>
<comment type="caution">
    <text evidence="1">The sequence shown here is derived from an EMBL/GenBank/DDBJ whole genome shotgun (WGS) entry which is preliminary data.</text>
</comment>
<name>A0ACB7RVC1_HYAAI</name>
<proteinExistence type="predicted"/>
<accession>A0ACB7RVC1</accession>
<reference evidence="1" key="1">
    <citation type="submission" date="2020-05" db="EMBL/GenBank/DDBJ databases">
        <title>Large-scale comparative analyses of tick genomes elucidate their genetic diversity and vector capacities.</title>
        <authorList>
            <person name="Jia N."/>
            <person name="Wang J."/>
            <person name="Shi W."/>
            <person name="Du L."/>
            <person name="Sun Y."/>
            <person name="Zhan W."/>
            <person name="Jiang J."/>
            <person name="Wang Q."/>
            <person name="Zhang B."/>
            <person name="Ji P."/>
            <person name="Sakyi L.B."/>
            <person name="Cui X."/>
            <person name="Yuan T."/>
            <person name="Jiang B."/>
            <person name="Yang W."/>
            <person name="Lam T.T.-Y."/>
            <person name="Chang Q."/>
            <person name="Ding S."/>
            <person name="Wang X."/>
            <person name="Zhu J."/>
            <person name="Ruan X."/>
            <person name="Zhao L."/>
            <person name="Wei J."/>
            <person name="Que T."/>
            <person name="Du C."/>
            <person name="Cheng J."/>
            <person name="Dai P."/>
            <person name="Han X."/>
            <person name="Huang E."/>
            <person name="Gao Y."/>
            <person name="Liu J."/>
            <person name="Shao H."/>
            <person name="Ye R."/>
            <person name="Li L."/>
            <person name="Wei W."/>
            <person name="Wang X."/>
            <person name="Wang C."/>
            <person name="Yang T."/>
            <person name="Huo Q."/>
            <person name="Li W."/>
            <person name="Guo W."/>
            <person name="Chen H."/>
            <person name="Zhou L."/>
            <person name="Ni X."/>
            <person name="Tian J."/>
            <person name="Zhou Y."/>
            <person name="Sheng Y."/>
            <person name="Liu T."/>
            <person name="Pan Y."/>
            <person name="Xia L."/>
            <person name="Li J."/>
            <person name="Zhao F."/>
            <person name="Cao W."/>
        </authorList>
    </citation>
    <scope>NUCLEOTIDE SEQUENCE</scope>
    <source>
        <strain evidence="1">Hyas-2018</strain>
    </source>
</reference>
<protein>
    <submittedName>
        <fullName evidence="1">Uncharacterized protein</fullName>
    </submittedName>
</protein>